<sequence>MKLFIILLLLFTFSVTHVFSQEVRGVVIDGSSAEPLENVYILISETGAATTTNAAGEFQLAVDSFPITLKISAVGYANRTLPVETGEQFLNITIDPVAEGLSEVIIRSTLLPAELRKIPAAVGVISAEDLTRIDQTNFAQAFNNVPGIYVNQGALNTTKLNIRGIGARSQYSTNRIQAYFDGIPLTSAEGELTLDDIDPEALGGVEIIKGPNSSIYGAGLGGVINLYSREPAINETRAEVRSLFGSYNMRKQTLTASHGSSNSSIFVNYNDLRTDGYRDNGEYSRQSALASARLKTTAGNTLSILANFTRLKAYIPSSINEDDFLNEPTTAAFTWGASRGFESYDRGMLGASYEHNFSGSFTNLTSVFLNFRDAYEPRPFDILKEEQVSTGARTRFNWGTSMLGIPSQLSFGAEYYKEWYETGTFENLYREFEGQGSVLGERLSNNEQDRNYINFFSQVRLEVTNRLNLEAGFNLNSTQYSLTDLFVQDEVDQTGDYRFNAIFSPRLGASYEIGNAKNLYASLSHGFSTPTVAETLTPEGQINTSLETEKGFNYEIGFKGNWLNNALYTEVALYSIRVRDLLVAQRVAEDRYVGINAGRTHHNGAEFLVSYNISTGNKLRLRPYVNGALNFFEFDEYLDRENDFSGNKLPGVPEYTVNIGLDAGYGNFRLFNNLLAVGEIPLNDDNNAFTNPYSVLNVKAVYDLAIIQDLRLNLSAGVNNVFDENYAASVLPNAVGFGGAAPRYYYPGNDRNYFAGVGLNYIF</sequence>
<dbReference type="GO" id="GO:0009279">
    <property type="term" value="C:cell outer membrane"/>
    <property type="evidence" value="ECO:0007669"/>
    <property type="project" value="UniProtKB-SubCell"/>
</dbReference>
<keyword evidence="3 12" id="KW-1134">Transmembrane beta strand</keyword>
<evidence type="ECO:0000256" key="12">
    <source>
        <dbReference type="PROSITE-ProRule" id="PRU01360"/>
    </source>
</evidence>
<proteinExistence type="inferred from homology"/>
<keyword evidence="11 12" id="KW-0998">Cell outer membrane</keyword>
<dbReference type="SUPFAM" id="SSF49464">
    <property type="entry name" value="Carboxypeptidase regulatory domain-like"/>
    <property type="match status" value="1"/>
</dbReference>
<dbReference type="InterPro" id="IPR012910">
    <property type="entry name" value="Plug_dom"/>
</dbReference>
<dbReference type="Gene3D" id="2.60.40.1120">
    <property type="entry name" value="Carboxypeptidase-like, regulatory domain"/>
    <property type="match status" value="1"/>
</dbReference>
<dbReference type="Pfam" id="PF13715">
    <property type="entry name" value="CarbopepD_reg_2"/>
    <property type="match status" value="1"/>
</dbReference>
<dbReference type="OrthoDB" id="9782587at2"/>
<keyword evidence="2 12" id="KW-0813">Transport</keyword>
<evidence type="ECO:0000256" key="6">
    <source>
        <dbReference type="ARBA" id="ARBA00022729"/>
    </source>
</evidence>
<evidence type="ECO:0000256" key="9">
    <source>
        <dbReference type="ARBA" id="ARBA00023077"/>
    </source>
</evidence>
<evidence type="ECO:0000256" key="13">
    <source>
        <dbReference type="RuleBase" id="RU003357"/>
    </source>
</evidence>
<evidence type="ECO:0000256" key="8">
    <source>
        <dbReference type="ARBA" id="ARBA00023065"/>
    </source>
</evidence>
<dbReference type="GO" id="GO:0015344">
    <property type="term" value="F:siderophore uptake transmembrane transporter activity"/>
    <property type="evidence" value="ECO:0007669"/>
    <property type="project" value="TreeGrafter"/>
</dbReference>
<evidence type="ECO:0000256" key="11">
    <source>
        <dbReference type="ARBA" id="ARBA00023237"/>
    </source>
</evidence>
<keyword evidence="5 12" id="KW-0812">Transmembrane</keyword>
<dbReference type="Gene3D" id="2.40.170.20">
    <property type="entry name" value="TonB-dependent receptor, beta-barrel domain"/>
    <property type="match status" value="1"/>
</dbReference>
<dbReference type="InterPro" id="IPR000531">
    <property type="entry name" value="Beta-barrel_TonB"/>
</dbReference>
<name>A0A5B7X4K8_9FLAO</name>
<dbReference type="PANTHER" id="PTHR32552:SF68">
    <property type="entry name" value="FERRICHROME OUTER MEMBRANE TRANSPORTER_PHAGE RECEPTOR"/>
    <property type="match status" value="1"/>
</dbReference>
<evidence type="ECO:0000256" key="10">
    <source>
        <dbReference type="ARBA" id="ARBA00023136"/>
    </source>
</evidence>
<keyword evidence="6" id="KW-0732">Signal</keyword>
<keyword evidence="17" id="KW-1185">Reference proteome</keyword>
<keyword evidence="9 13" id="KW-0798">TonB box</keyword>
<evidence type="ECO:0000256" key="3">
    <source>
        <dbReference type="ARBA" id="ARBA00022452"/>
    </source>
</evidence>
<keyword evidence="7" id="KW-0408">Iron</keyword>
<evidence type="ECO:0000256" key="2">
    <source>
        <dbReference type="ARBA" id="ARBA00022448"/>
    </source>
</evidence>
<keyword evidence="16" id="KW-0675">Receptor</keyword>
<dbReference type="EMBL" id="CP040812">
    <property type="protein sequence ID" value="QCY70414.1"/>
    <property type="molecule type" value="Genomic_DNA"/>
</dbReference>
<dbReference type="CDD" id="cd01347">
    <property type="entry name" value="ligand_gated_channel"/>
    <property type="match status" value="1"/>
</dbReference>
<dbReference type="SUPFAM" id="SSF56935">
    <property type="entry name" value="Porins"/>
    <property type="match status" value="1"/>
</dbReference>
<evidence type="ECO:0000256" key="5">
    <source>
        <dbReference type="ARBA" id="ARBA00022692"/>
    </source>
</evidence>
<dbReference type="RefSeq" id="WP_139066973.1">
    <property type="nucleotide sequence ID" value="NZ_CP040812.1"/>
</dbReference>
<organism evidence="16 17">
    <name type="scientific">Antarcticibacterium flavum</name>
    <dbReference type="NCBI Taxonomy" id="2058175"/>
    <lineage>
        <taxon>Bacteria</taxon>
        <taxon>Pseudomonadati</taxon>
        <taxon>Bacteroidota</taxon>
        <taxon>Flavobacteriia</taxon>
        <taxon>Flavobacteriales</taxon>
        <taxon>Flavobacteriaceae</taxon>
        <taxon>Antarcticibacterium</taxon>
    </lineage>
</organism>
<dbReference type="KEGG" id="afla:FHG64_13920"/>
<dbReference type="Pfam" id="PF07715">
    <property type="entry name" value="Plug"/>
    <property type="match status" value="1"/>
</dbReference>
<dbReference type="Gene3D" id="2.170.130.10">
    <property type="entry name" value="TonB-dependent receptor, plug domain"/>
    <property type="match status" value="1"/>
</dbReference>
<dbReference type="InterPro" id="IPR037066">
    <property type="entry name" value="Plug_dom_sf"/>
</dbReference>
<dbReference type="InterPro" id="IPR039426">
    <property type="entry name" value="TonB-dep_rcpt-like"/>
</dbReference>
<dbReference type="InterPro" id="IPR036942">
    <property type="entry name" value="Beta-barrel_TonB_sf"/>
</dbReference>
<dbReference type="Pfam" id="PF00593">
    <property type="entry name" value="TonB_dep_Rec_b-barrel"/>
    <property type="match status" value="1"/>
</dbReference>
<accession>A0A5B7X4K8</accession>
<keyword evidence="4" id="KW-0410">Iron transport</keyword>
<dbReference type="InterPro" id="IPR008969">
    <property type="entry name" value="CarboxyPept-like_regulatory"/>
</dbReference>
<evidence type="ECO:0000313" key="16">
    <source>
        <dbReference type="EMBL" id="QCY70414.1"/>
    </source>
</evidence>
<dbReference type="PROSITE" id="PS52016">
    <property type="entry name" value="TONB_DEPENDENT_REC_3"/>
    <property type="match status" value="1"/>
</dbReference>
<evidence type="ECO:0000256" key="1">
    <source>
        <dbReference type="ARBA" id="ARBA00004571"/>
    </source>
</evidence>
<feature type="domain" description="TonB-dependent receptor plug" evidence="15">
    <location>
        <begin position="115"/>
        <end position="223"/>
    </location>
</feature>
<evidence type="ECO:0000259" key="14">
    <source>
        <dbReference type="Pfam" id="PF00593"/>
    </source>
</evidence>
<evidence type="ECO:0000313" key="17">
    <source>
        <dbReference type="Proteomes" id="UP000309016"/>
    </source>
</evidence>
<protein>
    <submittedName>
        <fullName evidence="16">TonB-dependent receptor</fullName>
    </submittedName>
</protein>
<dbReference type="AlphaFoldDB" id="A0A5B7X4K8"/>
<feature type="domain" description="TonB-dependent receptor-like beta-barrel" evidence="14">
    <location>
        <begin position="302"/>
        <end position="721"/>
    </location>
</feature>
<evidence type="ECO:0000259" key="15">
    <source>
        <dbReference type="Pfam" id="PF07715"/>
    </source>
</evidence>
<gene>
    <name evidence="16" type="ORF">FHG64_13920</name>
</gene>
<comment type="subcellular location">
    <subcellularLocation>
        <location evidence="1 12">Cell outer membrane</location>
        <topology evidence="1 12">Multi-pass membrane protein</topology>
    </subcellularLocation>
</comment>
<comment type="similarity">
    <text evidence="12 13">Belongs to the TonB-dependent receptor family.</text>
</comment>
<dbReference type="PANTHER" id="PTHR32552">
    <property type="entry name" value="FERRICHROME IRON RECEPTOR-RELATED"/>
    <property type="match status" value="1"/>
</dbReference>
<evidence type="ECO:0000256" key="4">
    <source>
        <dbReference type="ARBA" id="ARBA00022496"/>
    </source>
</evidence>
<keyword evidence="8" id="KW-0406">Ion transport</keyword>
<evidence type="ECO:0000256" key="7">
    <source>
        <dbReference type="ARBA" id="ARBA00023004"/>
    </source>
</evidence>
<dbReference type="Proteomes" id="UP000309016">
    <property type="component" value="Chromosome"/>
</dbReference>
<keyword evidence="10 12" id="KW-0472">Membrane</keyword>
<reference evidence="16 17" key="1">
    <citation type="submission" date="2019-06" db="EMBL/GenBank/DDBJ databases">
        <title>Complete genome sequence of Antarcticibacterium flavum KCTC 52984T from an Antarctic marine sediment.</title>
        <authorList>
            <person name="Lee Y.M."/>
            <person name="Shin S.C."/>
        </authorList>
    </citation>
    <scope>NUCLEOTIDE SEQUENCE [LARGE SCALE GENOMIC DNA]</scope>
    <source>
        <strain evidence="16 17">KCTC 52984</strain>
    </source>
</reference>